<feature type="coiled-coil region" evidence="1">
    <location>
        <begin position="46"/>
        <end position="73"/>
    </location>
</feature>
<evidence type="ECO:0000256" key="1">
    <source>
        <dbReference type="SAM" id="Coils"/>
    </source>
</evidence>
<evidence type="ECO:0008006" key="5">
    <source>
        <dbReference type="Google" id="ProtNLM"/>
    </source>
</evidence>
<evidence type="ECO:0000313" key="4">
    <source>
        <dbReference type="Proteomes" id="UP000250550"/>
    </source>
</evidence>
<protein>
    <recommendedName>
        <fullName evidence="5">DUF1351 domain-containing protein</fullName>
    </recommendedName>
</protein>
<feature type="region of interest" description="Disordered" evidence="2">
    <location>
        <begin position="204"/>
        <end position="223"/>
    </location>
</feature>
<evidence type="ECO:0000313" key="3">
    <source>
        <dbReference type="EMBL" id="RAW63760.1"/>
    </source>
</evidence>
<dbReference type="RefSeq" id="WP_112121976.1">
    <property type="nucleotide sequence ID" value="NZ_PRLF01000024.1"/>
</dbReference>
<reference evidence="3 4" key="1">
    <citation type="submission" date="2018-02" db="EMBL/GenBank/DDBJ databases">
        <title>Complete genome sequencing of Faecalibacterium prausnitzii strains isolated from the human gut.</title>
        <authorList>
            <person name="Fitzgerald B.C."/>
            <person name="Shkoporov A.N."/>
            <person name="Ross P.R."/>
            <person name="Hill C."/>
        </authorList>
    </citation>
    <scope>NUCLEOTIDE SEQUENCE [LARGE SCALE GENOMIC DNA]</scope>
    <source>
        <strain evidence="3 4">APC924/119</strain>
    </source>
</reference>
<dbReference type="Proteomes" id="UP000250550">
    <property type="component" value="Unassembled WGS sequence"/>
</dbReference>
<dbReference type="Pfam" id="PF07083">
    <property type="entry name" value="DUF1351"/>
    <property type="match status" value="1"/>
</dbReference>
<name>A0A329UPR9_9FIRM</name>
<accession>A0A329UPR9</accession>
<organism evidence="3 4">
    <name type="scientific">Faecalibacterium prausnitzii</name>
    <dbReference type="NCBI Taxonomy" id="853"/>
    <lineage>
        <taxon>Bacteria</taxon>
        <taxon>Bacillati</taxon>
        <taxon>Bacillota</taxon>
        <taxon>Clostridia</taxon>
        <taxon>Eubacteriales</taxon>
        <taxon>Oscillospiraceae</taxon>
        <taxon>Faecalibacterium</taxon>
    </lineage>
</organism>
<dbReference type="InterPro" id="IPR009785">
    <property type="entry name" value="Prophage_Lj928_Orf309"/>
</dbReference>
<gene>
    <name evidence="3" type="ORF">C4N21_12615</name>
</gene>
<keyword evidence="1" id="KW-0175">Coiled coil</keyword>
<dbReference type="AlphaFoldDB" id="A0A329UPR9"/>
<comment type="caution">
    <text evidence="3">The sequence shown here is derived from an EMBL/GenBank/DDBJ whole genome shotgun (WGS) entry which is preliminary data.</text>
</comment>
<dbReference type="EMBL" id="PRLF01000024">
    <property type="protein sequence ID" value="RAW63760.1"/>
    <property type="molecule type" value="Genomic_DNA"/>
</dbReference>
<sequence length="311" mass="34990">MAQDTALQVIELQQLPIIVERLHSVKEDIERRTAEATSLICTEETYKSVKDARAQLNKEFKEYEAQRTAIKSKILEPYNAFEQIYRECVTEPFQQADAELKQKITDVTSGIVAQKTEALMDYYGELVEAADIDWLDDLTYRPKVNMSDSLTALKKQAKAFVDGIVADVAAIEGMDNAAEIMVEYRSNLDLPTAIKTVADRHKALEEQRRREEERRARQAEREAAAEKARAAVAMASAVDLPAPVQEPPELPEAGTQPEPQPELQPTPAADPILMTRFWVKGTYAQLIALRNYFEKEGLEYGNIKQSNAAET</sequence>
<feature type="region of interest" description="Disordered" evidence="2">
    <location>
        <begin position="242"/>
        <end position="268"/>
    </location>
</feature>
<evidence type="ECO:0000256" key="2">
    <source>
        <dbReference type="SAM" id="MobiDB-lite"/>
    </source>
</evidence>
<proteinExistence type="predicted"/>